<evidence type="ECO:0000313" key="10">
    <source>
        <dbReference type="EMBL" id="QDU85884.1"/>
    </source>
</evidence>
<keyword evidence="4" id="KW-0808">Transferase</keyword>
<gene>
    <name evidence="10" type="ORF">Pla163_30300</name>
</gene>
<dbReference type="Pfam" id="PF13231">
    <property type="entry name" value="PMT_2"/>
    <property type="match status" value="1"/>
</dbReference>
<organism evidence="10 11">
    <name type="scientific">Rohdeia mirabilis</name>
    <dbReference type="NCBI Taxonomy" id="2528008"/>
    <lineage>
        <taxon>Bacteria</taxon>
        <taxon>Pseudomonadati</taxon>
        <taxon>Planctomycetota</taxon>
        <taxon>Planctomycetia</taxon>
        <taxon>Planctomycetia incertae sedis</taxon>
        <taxon>Rohdeia</taxon>
    </lineage>
</organism>
<evidence type="ECO:0000313" key="11">
    <source>
        <dbReference type="Proteomes" id="UP000319342"/>
    </source>
</evidence>
<dbReference type="GO" id="GO:0016763">
    <property type="term" value="F:pentosyltransferase activity"/>
    <property type="evidence" value="ECO:0007669"/>
    <property type="project" value="TreeGrafter"/>
</dbReference>
<keyword evidence="2" id="KW-1003">Cell membrane</keyword>
<reference evidence="10 11" key="1">
    <citation type="submission" date="2019-02" db="EMBL/GenBank/DDBJ databases">
        <title>Deep-cultivation of Planctomycetes and their phenomic and genomic characterization uncovers novel biology.</title>
        <authorList>
            <person name="Wiegand S."/>
            <person name="Jogler M."/>
            <person name="Boedeker C."/>
            <person name="Pinto D."/>
            <person name="Vollmers J."/>
            <person name="Rivas-Marin E."/>
            <person name="Kohn T."/>
            <person name="Peeters S.H."/>
            <person name="Heuer A."/>
            <person name="Rast P."/>
            <person name="Oberbeckmann S."/>
            <person name="Bunk B."/>
            <person name="Jeske O."/>
            <person name="Meyerdierks A."/>
            <person name="Storesund J.E."/>
            <person name="Kallscheuer N."/>
            <person name="Luecker S."/>
            <person name="Lage O.M."/>
            <person name="Pohl T."/>
            <person name="Merkel B.J."/>
            <person name="Hornburger P."/>
            <person name="Mueller R.-W."/>
            <person name="Bruemmer F."/>
            <person name="Labrenz M."/>
            <person name="Spormann A.M."/>
            <person name="Op den Camp H."/>
            <person name="Overmann J."/>
            <person name="Amann R."/>
            <person name="Jetten M.S.M."/>
            <person name="Mascher T."/>
            <person name="Medema M.H."/>
            <person name="Devos D.P."/>
            <person name="Kaster A.-K."/>
            <person name="Ovreas L."/>
            <person name="Rohde M."/>
            <person name="Galperin M.Y."/>
            <person name="Jogler C."/>
        </authorList>
    </citation>
    <scope>NUCLEOTIDE SEQUENCE [LARGE SCALE GENOMIC DNA]</scope>
    <source>
        <strain evidence="10 11">Pla163</strain>
    </source>
</reference>
<feature type="transmembrane region" description="Helical" evidence="8">
    <location>
        <begin position="435"/>
        <end position="452"/>
    </location>
</feature>
<protein>
    <recommendedName>
        <fullName evidence="9">Glycosyltransferase RgtA/B/C/D-like domain-containing protein</fullName>
    </recommendedName>
</protein>
<keyword evidence="7 8" id="KW-0472">Membrane</keyword>
<sequence>MSAGGTRPAAATPAAEKGPSWYRLVLWSVLAVALLVRVAVVLDFEAHHPLAERPVIDEASYERWALEISGGDWIGDEVFFQEPLYPYWLATIFAVAGPDRTVVRLVQALLGALTCVGVSVLTKRAFGSTVAAAIAGVGLALHPTHALMACLLLKPNLFVPLWTLLAVLVVGPSSDAAPVDGAQRRPDPRSAPSARTVLAIGVLGGLGALLRGNALILLPVLVAWPALSRALRWSYASQRVVRDTGLMVVGIAAILVPTAARNWYVGDVFALTTSGAGTNLYGGNNADNPYGRATEFDWVRGIPEHEAGDWKNEAERRTGRTLDPGEVSGFWMGEVARSVRDDPALHARILWNKLRLTLGGYEVPDNHSYDWDEGFVATLRFLPPGWPLWGFLGLCGVASFLVVARAERRAWPLVWLNAAYLVTIVLTVTSMRARLPLAVWLLPFAGWYVVAWTRKERRVVLLAAAAVPAAFLAWVPVLPADARAEDLDERRFNLAVYLVEEGSDEARDRARGIAEELDQRYPGTSRVMTLAAQLDAQRGFELVGRTGDTAAREEGARLLDSALDRMRVVLERPEVNARERFRASVVAGAIQLGVGRPDAAVRSFRTAHAFDPANEEVQLGLANALYLVALRARDRGDSGAALPAREAAELLEDLRERSRDPATRQLFESRLAELRELSR</sequence>
<comment type="subcellular location">
    <subcellularLocation>
        <location evidence="1">Cell membrane</location>
        <topology evidence="1">Multi-pass membrane protein</topology>
    </subcellularLocation>
</comment>
<evidence type="ECO:0000259" key="9">
    <source>
        <dbReference type="Pfam" id="PF13231"/>
    </source>
</evidence>
<evidence type="ECO:0000256" key="7">
    <source>
        <dbReference type="ARBA" id="ARBA00023136"/>
    </source>
</evidence>
<evidence type="ECO:0000256" key="2">
    <source>
        <dbReference type="ARBA" id="ARBA00022475"/>
    </source>
</evidence>
<dbReference type="InterPro" id="IPR038731">
    <property type="entry name" value="RgtA/B/C-like"/>
</dbReference>
<dbReference type="GO" id="GO:0005886">
    <property type="term" value="C:plasma membrane"/>
    <property type="evidence" value="ECO:0007669"/>
    <property type="project" value="UniProtKB-SubCell"/>
</dbReference>
<feature type="domain" description="Glycosyltransferase RgtA/B/C/D-like" evidence="9">
    <location>
        <begin position="83"/>
        <end position="169"/>
    </location>
</feature>
<accession>A0A518D359</accession>
<keyword evidence="11" id="KW-1185">Reference proteome</keyword>
<proteinExistence type="predicted"/>
<keyword evidence="3" id="KW-0328">Glycosyltransferase</keyword>
<keyword evidence="5 8" id="KW-0812">Transmembrane</keyword>
<feature type="transmembrane region" description="Helical" evidence="8">
    <location>
        <begin position="197"/>
        <end position="224"/>
    </location>
</feature>
<dbReference type="RefSeq" id="WP_145190075.1">
    <property type="nucleotide sequence ID" value="NZ_CP036290.1"/>
</dbReference>
<evidence type="ECO:0000256" key="6">
    <source>
        <dbReference type="ARBA" id="ARBA00022989"/>
    </source>
</evidence>
<name>A0A518D359_9BACT</name>
<keyword evidence="6 8" id="KW-1133">Transmembrane helix</keyword>
<evidence type="ECO:0000256" key="4">
    <source>
        <dbReference type="ARBA" id="ARBA00022679"/>
    </source>
</evidence>
<dbReference type="OrthoDB" id="9761985at2"/>
<feature type="transmembrane region" description="Helical" evidence="8">
    <location>
        <begin position="128"/>
        <end position="150"/>
    </location>
</feature>
<dbReference type="GO" id="GO:0009103">
    <property type="term" value="P:lipopolysaccharide biosynthetic process"/>
    <property type="evidence" value="ECO:0007669"/>
    <property type="project" value="UniProtKB-ARBA"/>
</dbReference>
<dbReference type="EMBL" id="CP036290">
    <property type="protein sequence ID" value="QDU85884.1"/>
    <property type="molecule type" value="Genomic_DNA"/>
</dbReference>
<dbReference type="InterPro" id="IPR050297">
    <property type="entry name" value="LipidA_mod_glycosyltrf_83"/>
</dbReference>
<evidence type="ECO:0000256" key="5">
    <source>
        <dbReference type="ARBA" id="ARBA00022692"/>
    </source>
</evidence>
<feature type="transmembrane region" description="Helical" evidence="8">
    <location>
        <begin position="102"/>
        <end position="122"/>
    </location>
</feature>
<dbReference type="Proteomes" id="UP000319342">
    <property type="component" value="Chromosome"/>
</dbReference>
<feature type="transmembrane region" description="Helical" evidence="8">
    <location>
        <begin position="459"/>
        <end position="477"/>
    </location>
</feature>
<evidence type="ECO:0000256" key="1">
    <source>
        <dbReference type="ARBA" id="ARBA00004651"/>
    </source>
</evidence>
<feature type="transmembrane region" description="Helical" evidence="8">
    <location>
        <begin position="245"/>
        <end position="264"/>
    </location>
</feature>
<feature type="transmembrane region" description="Helical" evidence="8">
    <location>
        <begin position="386"/>
        <end position="403"/>
    </location>
</feature>
<feature type="transmembrane region" description="Helical" evidence="8">
    <location>
        <begin position="410"/>
        <end position="429"/>
    </location>
</feature>
<dbReference type="PANTHER" id="PTHR33908">
    <property type="entry name" value="MANNOSYLTRANSFERASE YKCB-RELATED"/>
    <property type="match status" value="1"/>
</dbReference>
<evidence type="ECO:0000256" key="3">
    <source>
        <dbReference type="ARBA" id="ARBA00022676"/>
    </source>
</evidence>
<dbReference type="AlphaFoldDB" id="A0A518D359"/>
<evidence type="ECO:0000256" key="8">
    <source>
        <dbReference type="SAM" id="Phobius"/>
    </source>
</evidence>
<feature type="transmembrane region" description="Helical" evidence="8">
    <location>
        <begin position="24"/>
        <end position="44"/>
    </location>
</feature>
<dbReference type="PANTHER" id="PTHR33908:SF11">
    <property type="entry name" value="MEMBRANE PROTEIN"/>
    <property type="match status" value="1"/>
</dbReference>